<evidence type="ECO:0000256" key="1">
    <source>
        <dbReference type="ARBA" id="ARBA00022723"/>
    </source>
</evidence>
<keyword evidence="7" id="KW-1185">Reference proteome</keyword>
<keyword evidence="2 4" id="KW-0863">Zinc-finger</keyword>
<organism evidence="6 7">
    <name type="scientific">Gigaspora margarita</name>
    <dbReference type="NCBI Taxonomy" id="4874"/>
    <lineage>
        <taxon>Eukaryota</taxon>
        <taxon>Fungi</taxon>
        <taxon>Fungi incertae sedis</taxon>
        <taxon>Mucoromycota</taxon>
        <taxon>Glomeromycotina</taxon>
        <taxon>Glomeromycetes</taxon>
        <taxon>Diversisporales</taxon>
        <taxon>Gigasporaceae</taxon>
        <taxon>Gigaspora</taxon>
    </lineage>
</organism>
<comment type="caution">
    <text evidence="6">The sequence shown here is derived from an EMBL/GenBank/DDBJ whole genome shotgun (WGS) entry which is preliminary data.</text>
</comment>
<dbReference type="PROSITE" id="PS51999">
    <property type="entry name" value="ZF_GRF"/>
    <property type="match status" value="1"/>
</dbReference>
<evidence type="ECO:0000313" key="7">
    <source>
        <dbReference type="Proteomes" id="UP000439903"/>
    </source>
</evidence>
<dbReference type="AlphaFoldDB" id="A0A8H4A336"/>
<dbReference type="EMBL" id="WTPW01002209">
    <property type="protein sequence ID" value="KAF0392022.1"/>
    <property type="molecule type" value="Genomic_DNA"/>
</dbReference>
<evidence type="ECO:0000256" key="2">
    <source>
        <dbReference type="ARBA" id="ARBA00022771"/>
    </source>
</evidence>
<sequence>MAAQKVFNLPELNSMILKETINIKSFFLINKCSYLNSKPFFKYYKKYYEYKCKYEDYKYSEIHIFEIFEADNNNVDEFHNIKCFCNKKAKLRRVKKQNINLGKLFLNCERIKCKFFRWWNDILQEDFLNNRIYDDSISSVKDMNDVSKSYFKDKMMKQIKKFSFFEMFNLANHLIETIDINEFIDV</sequence>
<keyword evidence="1" id="KW-0479">Metal-binding</keyword>
<reference evidence="6 7" key="1">
    <citation type="journal article" date="2019" name="Environ. Microbiol.">
        <title>At the nexus of three kingdoms: the genome of the mycorrhizal fungus Gigaspora margarita provides insights into plant, endobacterial and fungal interactions.</title>
        <authorList>
            <person name="Venice F."/>
            <person name="Ghignone S."/>
            <person name="Salvioli di Fossalunga A."/>
            <person name="Amselem J."/>
            <person name="Novero M."/>
            <person name="Xianan X."/>
            <person name="Sedzielewska Toro K."/>
            <person name="Morin E."/>
            <person name="Lipzen A."/>
            <person name="Grigoriev I.V."/>
            <person name="Henrissat B."/>
            <person name="Martin F.M."/>
            <person name="Bonfante P."/>
        </authorList>
    </citation>
    <scope>NUCLEOTIDE SEQUENCE [LARGE SCALE GENOMIC DNA]</scope>
    <source>
        <strain evidence="6 7">BEG34</strain>
    </source>
</reference>
<evidence type="ECO:0000259" key="5">
    <source>
        <dbReference type="PROSITE" id="PS51999"/>
    </source>
</evidence>
<keyword evidence="3" id="KW-0862">Zinc</keyword>
<name>A0A8H4A336_GIGMA</name>
<dbReference type="InterPro" id="IPR010666">
    <property type="entry name" value="Znf_GRF"/>
</dbReference>
<evidence type="ECO:0000256" key="3">
    <source>
        <dbReference type="ARBA" id="ARBA00022833"/>
    </source>
</evidence>
<proteinExistence type="predicted"/>
<dbReference type="GO" id="GO:0008270">
    <property type="term" value="F:zinc ion binding"/>
    <property type="evidence" value="ECO:0007669"/>
    <property type="project" value="UniProtKB-KW"/>
</dbReference>
<evidence type="ECO:0000256" key="4">
    <source>
        <dbReference type="PROSITE-ProRule" id="PRU01343"/>
    </source>
</evidence>
<protein>
    <recommendedName>
        <fullName evidence="5">GRF-type domain-containing protein</fullName>
    </recommendedName>
</protein>
<gene>
    <name evidence="6" type="ORF">F8M41_010661</name>
</gene>
<dbReference type="Proteomes" id="UP000439903">
    <property type="component" value="Unassembled WGS sequence"/>
</dbReference>
<accession>A0A8H4A336</accession>
<feature type="domain" description="GRF-type" evidence="5">
    <location>
        <begin position="83"/>
        <end position="122"/>
    </location>
</feature>
<evidence type="ECO:0000313" key="6">
    <source>
        <dbReference type="EMBL" id="KAF0392022.1"/>
    </source>
</evidence>